<accession>A0AAD7BIV0</accession>
<sequence>MAETPPSPRCDAPSRNGAQALKASHKRHNTGSGGEGGRGEEESLQRGPRIVPKRKTIDDAPNLKRRVHPGDVKAGGDEARGGKHVLEPGVWVALVLRRTYYTTNCETDSQELSEQGTETEETGGAQGTVPSRAGAENGQVGIVQGEEGGGREDTHRHALPAGTMKSEAVWSVDEPSHTEQRAFIEKGHPRVSGSGDWGAVWDVDGMFIVKAMVSNTSTGIVDQAARASVATASGDVADKDLLMFIWPPRNNAESESQSTIVRLQVAVALVEYNGIVGV</sequence>
<feature type="region of interest" description="Disordered" evidence="1">
    <location>
        <begin position="107"/>
        <end position="136"/>
    </location>
</feature>
<evidence type="ECO:0000256" key="1">
    <source>
        <dbReference type="SAM" id="MobiDB-lite"/>
    </source>
</evidence>
<organism evidence="2 3">
    <name type="scientific">Roridomyces roridus</name>
    <dbReference type="NCBI Taxonomy" id="1738132"/>
    <lineage>
        <taxon>Eukaryota</taxon>
        <taxon>Fungi</taxon>
        <taxon>Dikarya</taxon>
        <taxon>Basidiomycota</taxon>
        <taxon>Agaricomycotina</taxon>
        <taxon>Agaricomycetes</taxon>
        <taxon>Agaricomycetidae</taxon>
        <taxon>Agaricales</taxon>
        <taxon>Marasmiineae</taxon>
        <taxon>Mycenaceae</taxon>
        <taxon>Roridomyces</taxon>
    </lineage>
</organism>
<feature type="compositionally biased region" description="Basic and acidic residues" evidence="1">
    <location>
        <begin position="55"/>
        <end position="83"/>
    </location>
</feature>
<gene>
    <name evidence="2" type="ORF">FB45DRAFT_870586</name>
</gene>
<name>A0AAD7BIV0_9AGAR</name>
<feature type="region of interest" description="Disordered" evidence="1">
    <location>
        <begin position="1"/>
        <end position="83"/>
    </location>
</feature>
<evidence type="ECO:0000313" key="2">
    <source>
        <dbReference type="EMBL" id="KAJ7622385.1"/>
    </source>
</evidence>
<comment type="caution">
    <text evidence="2">The sequence shown here is derived from an EMBL/GenBank/DDBJ whole genome shotgun (WGS) entry which is preliminary data.</text>
</comment>
<protein>
    <submittedName>
        <fullName evidence="2">Uncharacterized protein</fullName>
    </submittedName>
</protein>
<proteinExistence type="predicted"/>
<dbReference type="Proteomes" id="UP001221142">
    <property type="component" value="Unassembled WGS sequence"/>
</dbReference>
<dbReference type="EMBL" id="JARKIF010000015">
    <property type="protein sequence ID" value="KAJ7622385.1"/>
    <property type="molecule type" value="Genomic_DNA"/>
</dbReference>
<dbReference type="AlphaFoldDB" id="A0AAD7BIV0"/>
<reference evidence="2" key="1">
    <citation type="submission" date="2023-03" db="EMBL/GenBank/DDBJ databases">
        <title>Massive genome expansion in bonnet fungi (Mycena s.s.) driven by repeated elements and novel gene families across ecological guilds.</title>
        <authorList>
            <consortium name="Lawrence Berkeley National Laboratory"/>
            <person name="Harder C.B."/>
            <person name="Miyauchi S."/>
            <person name="Viragh M."/>
            <person name="Kuo A."/>
            <person name="Thoen E."/>
            <person name="Andreopoulos B."/>
            <person name="Lu D."/>
            <person name="Skrede I."/>
            <person name="Drula E."/>
            <person name="Henrissat B."/>
            <person name="Morin E."/>
            <person name="Kohler A."/>
            <person name="Barry K."/>
            <person name="LaButti K."/>
            <person name="Morin E."/>
            <person name="Salamov A."/>
            <person name="Lipzen A."/>
            <person name="Mereny Z."/>
            <person name="Hegedus B."/>
            <person name="Baldrian P."/>
            <person name="Stursova M."/>
            <person name="Weitz H."/>
            <person name="Taylor A."/>
            <person name="Grigoriev I.V."/>
            <person name="Nagy L.G."/>
            <person name="Martin F."/>
            <person name="Kauserud H."/>
        </authorList>
    </citation>
    <scope>NUCLEOTIDE SEQUENCE</scope>
    <source>
        <strain evidence="2">9284</strain>
    </source>
</reference>
<evidence type="ECO:0000313" key="3">
    <source>
        <dbReference type="Proteomes" id="UP001221142"/>
    </source>
</evidence>
<keyword evidence="3" id="KW-1185">Reference proteome</keyword>